<name>A0A138ATZ8_9ACTN</name>
<reference evidence="2" key="1">
    <citation type="submission" date="2016-02" db="EMBL/GenBank/DDBJ databases">
        <authorList>
            <person name="Wen L."/>
            <person name="He K."/>
            <person name="Yang H."/>
        </authorList>
    </citation>
    <scope>NUCLEOTIDE SEQUENCE [LARGE SCALE GENOMIC DNA]</scope>
    <source>
        <strain evidence="2">JCM 15929</strain>
    </source>
</reference>
<comment type="caution">
    <text evidence="1">The sequence shown here is derived from an EMBL/GenBank/DDBJ whole genome shotgun (WGS) entry which is preliminary data.</text>
</comment>
<evidence type="ECO:0008006" key="3">
    <source>
        <dbReference type="Google" id="ProtNLM"/>
    </source>
</evidence>
<sequence length="822" mass="88571">MSSNDNTSTPARSTDTHARVYDHPITLADFDAEAACMIDQDTGALTEPVVIEPVPAHGLCAPHKAVEAPSQTAAVAICASALDIADVWKVRALVLDPAMDGYAVTDEVLDTAHAAFLAQPGITAGYLTCVTDPALRYVLIGGLMRLVRADADDAAWDALLDAKNSPILTADEAADLRSRMDGEVEEWARELFAEADEMRREAAAAGGHDEYQAQRAWEAAAEALTTVIGAPDWGAQARHQEQRHAELLREALAEVSTVADIATGNDDEETTVSAADGFDEAEFERLYGKDALGVEPDYAHPPVHPDDVPTSDPAALGTPVPHTVWVKLNRAERRLAIKRWRETIAGDTNPFDPELYPLGHPSEPALVRKIVEGADWTRAIFHHARGRRSANPVGAVLVELIRTGMACPPDFGPYEGVPLSTFVVFLGRAGSGKGQTMDMPRRPWAALTPQITWADKGWAPPTMKGYQLGSGHAFSALLQEEYEDGEGKKQVRPKDPAAVLLWETEMSAFFKRGKGDSSTLIQTALQAWSMESVGTVSITNGDRTAGVDAEGRREAYSTFLAGGLQPKMSWEFQQSESVGFHQRFVKTAVPDPMKHVHSPAIGAVKVPADLHLKLDPATVATFTLCDEIAEAQAQGEVLSSRDTGDPLEDIESHMVMVRIRLACLYALRCGRTSVTFDDWVWSGWVMEHSRRSVAYMEAAFERYSKTAEGKIALRKGTARHIEQQAPKIQANNAAKMALPALSEAGAEGLPEAQVLRAALGRGPSAAQVRAGAAHPHQVLGGEVLGVLRALGCTSVVRGRGTRWYAPGCAPRATLTPVKLAMG</sequence>
<dbReference type="Proteomes" id="UP000070258">
    <property type="component" value="Unassembled WGS sequence"/>
</dbReference>
<proteinExistence type="predicted"/>
<evidence type="ECO:0000313" key="2">
    <source>
        <dbReference type="Proteomes" id="UP000070258"/>
    </source>
</evidence>
<gene>
    <name evidence="1" type="ORF">AXK60_22710</name>
</gene>
<evidence type="ECO:0000313" key="1">
    <source>
        <dbReference type="EMBL" id="KXP13918.1"/>
    </source>
</evidence>
<protein>
    <recommendedName>
        <fullName evidence="3">DUF3987 domain-containing protein</fullName>
    </recommendedName>
</protein>
<accession>A0A138ATZ8</accession>
<dbReference type="OrthoDB" id="3218228at2"/>
<dbReference type="RefSeq" id="WP_068570354.1">
    <property type="nucleotide sequence ID" value="NZ_LSRF01000009.1"/>
</dbReference>
<dbReference type="AlphaFoldDB" id="A0A138ATZ8"/>
<organism evidence="1 2">
    <name type="scientific">Tsukamurella pseudospumae</name>
    <dbReference type="NCBI Taxonomy" id="239498"/>
    <lineage>
        <taxon>Bacteria</taxon>
        <taxon>Bacillati</taxon>
        <taxon>Actinomycetota</taxon>
        <taxon>Actinomycetes</taxon>
        <taxon>Mycobacteriales</taxon>
        <taxon>Tsukamurellaceae</taxon>
        <taxon>Tsukamurella</taxon>
    </lineage>
</organism>
<dbReference type="EMBL" id="LSRF01000009">
    <property type="protein sequence ID" value="KXP13918.1"/>
    <property type="molecule type" value="Genomic_DNA"/>
</dbReference>